<comment type="caution">
    <text evidence="9">The sequence shown here is derived from an EMBL/GenBank/DDBJ whole genome shotgun (WGS) entry which is preliminary data.</text>
</comment>
<dbReference type="EMBL" id="JAKJXO020000006">
    <property type="protein sequence ID" value="KAL1603708.1"/>
    <property type="molecule type" value="Genomic_DNA"/>
</dbReference>
<comment type="similarity">
    <text evidence="2 7">Belongs to the cytochrome P450 family.</text>
</comment>
<evidence type="ECO:0000256" key="2">
    <source>
        <dbReference type="ARBA" id="ARBA00010617"/>
    </source>
</evidence>
<keyword evidence="5 7" id="KW-0408">Iron</keyword>
<dbReference type="PRINTS" id="PR00463">
    <property type="entry name" value="EP450I"/>
</dbReference>
<dbReference type="InterPro" id="IPR002401">
    <property type="entry name" value="Cyt_P450_E_grp-I"/>
</dbReference>
<dbReference type="SUPFAM" id="SSF48264">
    <property type="entry name" value="Cytochrome P450"/>
    <property type="match status" value="1"/>
</dbReference>
<dbReference type="InterPro" id="IPR001128">
    <property type="entry name" value="Cyt_P450"/>
</dbReference>
<evidence type="ECO:0000256" key="7">
    <source>
        <dbReference type="RuleBase" id="RU000461"/>
    </source>
</evidence>
<keyword evidence="7" id="KW-0349">Heme</keyword>
<comment type="cofactor">
    <cofactor evidence="1">
        <name>heme</name>
        <dbReference type="ChEBI" id="CHEBI:30413"/>
    </cofactor>
</comment>
<proteinExistence type="inferred from homology"/>
<gene>
    <name evidence="9" type="ORF">SLS60_005298</name>
</gene>
<evidence type="ECO:0000313" key="10">
    <source>
        <dbReference type="Proteomes" id="UP001521785"/>
    </source>
</evidence>
<accession>A0ABR3RHF0</accession>
<evidence type="ECO:0000313" key="9">
    <source>
        <dbReference type="EMBL" id="KAL1603708.1"/>
    </source>
</evidence>
<sequence length="461" mass="51462">MLLVIGFGVLLRMLRNLRQNTVLEWSNETLNVPGRTVELPLVGTNMIMTDNVDNIRAIMTTQFEHFGKGDTYRKIWSSLMRNSVLTTDGQAWQDNRNHLVAHVAKIRPTDYAVTERHSQSLVKVLSDGQPHDTLDLLNRFAIDVVSDIFYGTSTNTLVSNDQSLRDAIQQHKDRNTWRNLLSGLGALLPPNVKACETIDSYLDGVLRNFSPEQSESLEERDRKASSLLGDLAAQGVAQSILKDQIISVIVGGRDSVAIITTWALYELVRHPEILHELRKEISAGIDPSTPINPAQIESFVFLNRVVLETMRVHTSVGINVRTALRDTSLPTGGGADGTSPVGILAGTNVIMGLDSVHHRKDIYGPDANVFDPHRWDSNSKPDTWTYYPFNRGPRSCLGKNLAIMKVKYALCRLLQAFSVIEWLKKADGKLVVVDVDKEPAMKTKMAFNTKPADIVWLRFAK</sequence>
<evidence type="ECO:0008006" key="11">
    <source>
        <dbReference type="Google" id="ProtNLM"/>
    </source>
</evidence>
<keyword evidence="3 7" id="KW-0479">Metal-binding</keyword>
<reference evidence="9 10" key="1">
    <citation type="submission" date="2024-02" db="EMBL/GenBank/DDBJ databases">
        <title>De novo assembly and annotation of 12 fungi associated with fruit tree decline syndrome in Ontario, Canada.</title>
        <authorList>
            <person name="Sulman M."/>
            <person name="Ellouze W."/>
            <person name="Ilyukhin E."/>
        </authorList>
    </citation>
    <scope>NUCLEOTIDE SEQUENCE [LARGE SCALE GENOMIC DNA]</scope>
    <source>
        <strain evidence="9 10">M42-189</strain>
    </source>
</reference>
<feature type="chain" id="PRO_5046424701" description="Cytochrome P450" evidence="8">
    <location>
        <begin position="20"/>
        <end position="461"/>
    </location>
</feature>
<evidence type="ECO:0000256" key="5">
    <source>
        <dbReference type="ARBA" id="ARBA00023004"/>
    </source>
</evidence>
<dbReference type="Pfam" id="PF00067">
    <property type="entry name" value="p450"/>
    <property type="match status" value="1"/>
</dbReference>
<evidence type="ECO:0000256" key="4">
    <source>
        <dbReference type="ARBA" id="ARBA00023002"/>
    </source>
</evidence>
<keyword evidence="10" id="KW-1185">Reference proteome</keyword>
<dbReference type="PRINTS" id="PR00385">
    <property type="entry name" value="P450"/>
</dbReference>
<organism evidence="9 10">
    <name type="scientific">Paraconiothyrium brasiliense</name>
    <dbReference type="NCBI Taxonomy" id="300254"/>
    <lineage>
        <taxon>Eukaryota</taxon>
        <taxon>Fungi</taxon>
        <taxon>Dikarya</taxon>
        <taxon>Ascomycota</taxon>
        <taxon>Pezizomycotina</taxon>
        <taxon>Dothideomycetes</taxon>
        <taxon>Pleosporomycetidae</taxon>
        <taxon>Pleosporales</taxon>
        <taxon>Massarineae</taxon>
        <taxon>Didymosphaeriaceae</taxon>
        <taxon>Paraconiothyrium</taxon>
    </lineage>
</organism>
<keyword evidence="4 7" id="KW-0560">Oxidoreductase</keyword>
<evidence type="ECO:0000256" key="6">
    <source>
        <dbReference type="ARBA" id="ARBA00023033"/>
    </source>
</evidence>
<keyword evidence="8" id="KW-0732">Signal</keyword>
<feature type="signal peptide" evidence="8">
    <location>
        <begin position="1"/>
        <end position="19"/>
    </location>
</feature>
<dbReference type="PANTHER" id="PTHR24287:SF5">
    <property type="entry name" value="P450, PUTATIVE (EUROFUNG)-RELATED"/>
    <property type="match status" value="1"/>
</dbReference>
<name>A0ABR3RHF0_9PLEO</name>
<dbReference type="InterPro" id="IPR047146">
    <property type="entry name" value="Cyt_P450_E_CYP52_fungi"/>
</dbReference>
<keyword evidence="6 7" id="KW-0503">Monooxygenase</keyword>
<dbReference type="Proteomes" id="UP001521785">
    <property type="component" value="Unassembled WGS sequence"/>
</dbReference>
<dbReference type="PANTHER" id="PTHR24287">
    <property type="entry name" value="P450, PUTATIVE (EUROFUNG)-RELATED"/>
    <property type="match status" value="1"/>
</dbReference>
<dbReference type="Gene3D" id="1.10.630.10">
    <property type="entry name" value="Cytochrome P450"/>
    <property type="match status" value="1"/>
</dbReference>
<evidence type="ECO:0000256" key="1">
    <source>
        <dbReference type="ARBA" id="ARBA00001971"/>
    </source>
</evidence>
<dbReference type="PROSITE" id="PS00086">
    <property type="entry name" value="CYTOCHROME_P450"/>
    <property type="match status" value="1"/>
</dbReference>
<dbReference type="InterPro" id="IPR036396">
    <property type="entry name" value="Cyt_P450_sf"/>
</dbReference>
<evidence type="ECO:0000256" key="3">
    <source>
        <dbReference type="ARBA" id="ARBA00022723"/>
    </source>
</evidence>
<protein>
    <recommendedName>
        <fullName evidence="11">Cytochrome P450</fullName>
    </recommendedName>
</protein>
<dbReference type="InterPro" id="IPR017972">
    <property type="entry name" value="Cyt_P450_CS"/>
</dbReference>
<evidence type="ECO:0000256" key="8">
    <source>
        <dbReference type="SAM" id="SignalP"/>
    </source>
</evidence>